<proteinExistence type="predicted"/>
<keyword evidence="1" id="KW-0560">Oxidoreductase</keyword>
<dbReference type="InterPro" id="IPR029061">
    <property type="entry name" value="THDP-binding"/>
</dbReference>
<keyword evidence="5" id="KW-1185">Reference proteome</keyword>
<name>A0A3G1KM12_FORW1</name>
<dbReference type="OrthoDB" id="9794954at2"/>
<gene>
    <name evidence="4" type="ORF">DCMF_00440</name>
</gene>
<dbReference type="Pfam" id="PF01855">
    <property type="entry name" value="POR_N"/>
    <property type="match status" value="1"/>
</dbReference>
<dbReference type="EMBL" id="CP017634">
    <property type="protein sequence ID" value="ATW23467.1"/>
    <property type="molecule type" value="Genomic_DNA"/>
</dbReference>
<organism evidence="4 5">
    <name type="scientific">Formimonas warabiya</name>
    <dbReference type="NCBI Taxonomy" id="1761012"/>
    <lineage>
        <taxon>Bacteria</taxon>
        <taxon>Bacillati</taxon>
        <taxon>Bacillota</taxon>
        <taxon>Clostridia</taxon>
        <taxon>Eubacteriales</taxon>
        <taxon>Peptococcaceae</taxon>
        <taxon>Candidatus Formimonas</taxon>
    </lineage>
</organism>
<evidence type="ECO:0000259" key="2">
    <source>
        <dbReference type="Pfam" id="PF01855"/>
    </source>
</evidence>
<evidence type="ECO:0000313" key="5">
    <source>
        <dbReference type="Proteomes" id="UP000323521"/>
    </source>
</evidence>
<dbReference type="FunFam" id="3.40.50.970:FF:000022">
    <property type="entry name" value="2-oxoglutarate ferredoxin oxidoreductase alpha subunit"/>
    <property type="match status" value="1"/>
</dbReference>
<dbReference type="AlphaFoldDB" id="A0A3G1KM12"/>
<dbReference type="SUPFAM" id="SSF52922">
    <property type="entry name" value="TK C-terminal domain-like"/>
    <property type="match status" value="1"/>
</dbReference>
<dbReference type="InterPro" id="IPR052368">
    <property type="entry name" value="2-oxoacid_oxidoreductase"/>
</dbReference>
<evidence type="ECO:0000259" key="3">
    <source>
        <dbReference type="Pfam" id="PF17147"/>
    </source>
</evidence>
<dbReference type="PANTHER" id="PTHR43088">
    <property type="entry name" value="SUBUNIT OF PYRUVATE:FLAVODOXIN OXIDOREDUCTASE-RELATED"/>
    <property type="match status" value="1"/>
</dbReference>
<dbReference type="NCBIfam" id="NF006412">
    <property type="entry name" value="PRK08659.1"/>
    <property type="match status" value="1"/>
</dbReference>
<dbReference type="SUPFAM" id="SSF52518">
    <property type="entry name" value="Thiamin diphosphate-binding fold (THDP-binding)"/>
    <property type="match status" value="1"/>
</dbReference>
<evidence type="ECO:0000256" key="1">
    <source>
        <dbReference type="ARBA" id="ARBA00023002"/>
    </source>
</evidence>
<accession>A0A3G1KM12</accession>
<dbReference type="GO" id="GO:0016491">
    <property type="term" value="F:oxidoreductase activity"/>
    <property type="evidence" value="ECO:0007669"/>
    <property type="project" value="UniProtKB-KW"/>
</dbReference>
<sequence>MSGLCDQSGGELKVSKKQLKMMQGNEACAEAAIAVGARFFAGYPITPATEIAETLAKLLPQNGGSFIQMEDEIASMAAVIGASIGGVKSMTATSGPGFTLKQENIGYAAMVEIPCVVVNVQRGGPSTGLPTLPAQMDVMQARWGTHGDHPIVVLTPSTVYEFYNLTIKAFNFSEILRTPVLILSDAVVAHLREKVELPDPADIEIINRKKTTAQPDVFLPFRADADGVPPFADYGTGYRYHMTSNNHDESGAPATNNHKVAETLLRRLHDKVEKRRAEIIITEEIMMDDAEIAIFAYGCTARSAYSAVEIARESGIKLGLMKTQTLWPFPREIIEKFASKVKAIIVPEMNMGQIVGEVEKAACKETRIIPLNKFDGRMITPNEIISIVKEVI</sequence>
<dbReference type="KEGG" id="fwa:DCMF_00440"/>
<reference evidence="4 5" key="1">
    <citation type="submission" date="2016-10" db="EMBL/GenBank/DDBJ databases">
        <title>Complete Genome Sequence of Peptococcaceae strain DCMF.</title>
        <authorList>
            <person name="Edwards R.J."/>
            <person name="Holland S.I."/>
            <person name="Deshpande N.P."/>
            <person name="Wong Y.K."/>
            <person name="Ertan H."/>
            <person name="Manefield M."/>
            <person name="Russell T.L."/>
            <person name="Lee M.J."/>
        </authorList>
    </citation>
    <scope>NUCLEOTIDE SEQUENCE [LARGE SCALE GENOMIC DNA]</scope>
    <source>
        <strain evidence="4 5">DCMF</strain>
    </source>
</reference>
<feature type="domain" description="Pyruvate flavodoxin/ferredoxin oxidoreductase pyrimidine binding" evidence="2">
    <location>
        <begin position="30"/>
        <end position="262"/>
    </location>
</feature>
<dbReference type="Gene3D" id="3.40.50.970">
    <property type="match status" value="1"/>
</dbReference>
<dbReference type="InterPro" id="IPR002880">
    <property type="entry name" value="Pyrv_Fd/Flavodoxin_OxRdtase_N"/>
</dbReference>
<dbReference type="PANTHER" id="PTHR43088:SF1">
    <property type="entry name" value="SUBUNIT OF PYRUVATE:FLAVODOXIN OXIDOREDUCTASE"/>
    <property type="match status" value="1"/>
</dbReference>
<protein>
    <submittedName>
        <fullName evidence="4">2-oxoglutarate synthase subunit alpha</fullName>
    </submittedName>
</protein>
<feature type="domain" description="Pyruvate:ferredoxin oxidoreductase core" evidence="3">
    <location>
        <begin position="290"/>
        <end position="384"/>
    </location>
</feature>
<dbReference type="InterPro" id="IPR009014">
    <property type="entry name" value="Transketo_C/PFOR_II"/>
</dbReference>
<evidence type="ECO:0000313" key="4">
    <source>
        <dbReference type="EMBL" id="ATW23467.1"/>
    </source>
</evidence>
<dbReference type="Proteomes" id="UP000323521">
    <property type="component" value="Chromosome"/>
</dbReference>
<dbReference type="InterPro" id="IPR033412">
    <property type="entry name" value="PFOR_II"/>
</dbReference>
<dbReference type="Pfam" id="PF17147">
    <property type="entry name" value="PFOR_II"/>
    <property type="match status" value="1"/>
</dbReference>
<dbReference type="Gene3D" id="3.40.50.920">
    <property type="match status" value="1"/>
</dbReference>
<dbReference type="CDD" id="cd07034">
    <property type="entry name" value="TPP_PYR_PFOR_IOR-alpha_like"/>
    <property type="match status" value="1"/>
</dbReference>